<name>A0ABQ5MQY0_9MICC</name>
<proteinExistence type="predicted"/>
<accession>A0ABQ5MQY0</accession>
<organism evidence="1 2">
    <name type="scientific">Arthrobacter mangrovi</name>
    <dbReference type="NCBI Taxonomy" id="2966350"/>
    <lineage>
        <taxon>Bacteria</taxon>
        <taxon>Bacillati</taxon>
        <taxon>Actinomycetota</taxon>
        <taxon>Actinomycetes</taxon>
        <taxon>Micrococcales</taxon>
        <taxon>Micrococcaceae</taxon>
        <taxon>Arthrobacter</taxon>
    </lineage>
</organism>
<dbReference type="Gene3D" id="3.40.1260.10">
    <property type="entry name" value="DsrEFH-like"/>
    <property type="match status" value="1"/>
</dbReference>
<evidence type="ECO:0000313" key="2">
    <source>
        <dbReference type="Proteomes" id="UP001209654"/>
    </source>
</evidence>
<reference evidence="1 2" key="1">
    <citation type="journal article" date="2023" name="Int. J. Syst. Evol. Microbiol.">
        <title>Arthrobacter mangrovi sp. nov., an actinobacterium isolated from the rhizosphere of a mangrove.</title>
        <authorList>
            <person name="Hamada M."/>
            <person name="Saitou S."/>
            <person name="Enomoto N."/>
            <person name="Nanri K."/>
            <person name="Hidaka K."/>
            <person name="Miura T."/>
            <person name="Tamura T."/>
        </authorList>
    </citation>
    <scope>NUCLEOTIDE SEQUENCE [LARGE SCALE GENOMIC DNA]</scope>
    <source>
        <strain evidence="1 2">NBRC 112813</strain>
    </source>
</reference>
<evidence type="ECO:0000313" key="1">
    <source>
        <dbReference type="EMBL" id="GLB66401.1"/>
    </source>
</evidence>
<sequence length="121" mass="12411">MPVKVAGMENTELVLHLAGPGTRPFPDLEAALRTARNARAELPEAGIELVVQGPVVARLAGDAAEAAAFAAEEGMTVTACRNSLRSAGIDEATLPAGITVVPAAVAHLARRQFGGAAYIRV</sequence>
<comment type="caution">
    <text evidence="1">The sequence shown here is derived from an EMBL/GenBank/DDBJ whole genome shotgun (WGS) entry which is preliminary data.</text>
</comment>
<evidence type="ECO:0008006" key="3">
    <source>
        <dbReference type="Google" id="ProtNLM"/>
    </source>
</evidence>
<protein>
    <recommendedName>
        <fullName evidence="3">Sulfur reduction protein DsrE</fullName>
    </recommendedName>
</protein>
<dbReference type="SUPFAM" id="SSF75169">
    <property type="entry name" value="DsrEFH-like"/>
    <property type="match status" value="1"/>
</dbReference>
<keyword evidence="2" id="KW-1185">Reference proteome</keyword>
<dbReference type="EMBL" id="BRVS01000004">
    <property type="protein sequence ID" value="GLB66401.1"/>
    <property type="molecule type" value="Genomic_DNA"/>
</dbReference>
<dbReference type="Proteomes" id="UP001209654">
    <property type="component" value="Unassembled WGS sequence"/>
</dbReference>
<gene>
    <name evidence="1" type="ORF">AHIS1636_08400</name>
</gene>
<dbReference type="InterPro" id="IPR027396">
    <property type="entry name" value="DsrEFH-like"/>
</dbReference>